<dbReference type="Ensembl" id="ENSGAGT00000036539.1">
    <property type="protein sequence ID" value="ENSGAGP00000032233.1"/>
    <property type="gene ID" value="ENSGAGG00000023071.1"/>
</dbReference>
<reference evidence="2" key="1">
    <citation type="journal article" date="2017" name="PLoS ONE">
        <title>The Agassiz's desert tortoise genome provides a resource for the conservation of a threatened species.</title>
        <authorList>
            <person name="Tollis M."/>
            <person name="DeNardo D.F."/>
            <person name="Cornelius J.A."/>
            <person name="Dolby G.A."/>
            <person name="Edwards T."/>
            <person name="Henen B.T."/>
            <person name="Karl A.E."/>
            <person name="Murphy R.W."/>
            <person name="Kusumi K."/>
        </authorList>
    </citation>
    <scope>NUCLEOTIDE SEQUENCE [LARGE SCALE GENOMIC DNA]</scope>
</reference>
<protein>
    <submittedName>
        <fullName evidence="1">Uncharacterized protein</fullName>
    </submittedName>
</protein>
<dbReference type="AlphaFoldDB" id="A0A452IVX0"/>
<reference evidence="1" key="3">
    <citation type="submission" date="2025-09" db="UniProtKB">
        <authorList>
            <consortium name="Ensembl"/>
        </authorList>
    </citation>
    <scope>IDENTIFICATION</scope>
</reference>
<accession>A0A452IVX0</accession>
<organism evidence="1 2">
    <name type="scientific">Gopherus agassizii</name>
    <name type="common">Agassiz's desert tortoise</name>
    <dbReference type="NCBI Taxonomy" id="38772"/>
    <lineage>
        <taxon>Eukaryota</taxon>
        <taxon>Metazoa</taxon>
        <taxon>Chordata</taxon>
        <taxon>Craniata</taxon>
        <taxon>Vertebrata</taxon>
        <taxon>Euteleostomi</taxon>
        <taxon>Archelosauria</taxon>
        <taxon>Testudinata</taxon>
        <taxon>Testudines</taxon>
        <taxon>Cryptodira</taxon>
        <taxon>Durocryptodira</taxon>
        <taxon>Testudinoidea</taxon>
        <taxon>Testudinidae</taxon>
        <taxon>Gopherus</taxon>
    </lineage>
</organism>
<evidence type="ECO:0000313" key="2">
    <source>
        <dbReference type="Proteomes" id="UP000291020"/>
    </source>
</evidence>
<name>A0A452IVX0_9SAUR</name>
<reference evidence="1" key="2">
    <citation type="submission" date="2025-08" db="UniProtKB">
        <authorList>
            <consortium name="Ensembl"/>
        </authorList>
    </citation>
    <scope>IDENTIFICATION</scope>
</reference>
<dbReference type="Proteomes" id="UP000291020">
    <property type="component" value="Unassembled WGS sequence"/>
</dbReference>
<proteinExistence type="predicted"/>
<sequence length="122" mass="13940">LDAMAHEQPLQTWVIQLTSENQLWQKQVACLPLENTALQTRLAQPCSPVPLPEWFDGNHYQFWTSINQCHHLFMMQPQSYNSDRAKVSPVISLLVFLPAMSVLFNDPHRTQMAEAALKGRAP</sequence>
<evidence type="ECO:0000313" key="1">
    <source>
        <dbReference type="Ensembl" id="ENSGAGP00000032233.1"/>
    </source>
</evidence>
<keyword evidence="2" id="KW-1185">Reference proteome</keyword>